<proteinExistence type="predicted"/>
<evidence type="ECO:0000259" key="1">
    <source>
        <dbReference type="PROSITE" id="PS50022"/>
    </source>
</evidence>
<dbReference type="InterPro" id="IPR036179">
    <property type="entry name" value="Ig-like_dom_sf"/>
</dbReference>
<keyword evidence="4" id="KW-1185">Reference proteome</keyword>
<feature type="domain" description="Ig-like" evidence="2">
    <location>
        <begin position="258"/>
        <end position="340"/>
    </location>
</feature>
<dbReference type="InterPro" id="IPR008979">
    <property type="entry name" value="Galactose-bd-like_sf"/>
</dbReference>
<feature type="domain" description="Ig-like" evidence="2">
    <location>
        <begin position="168"/>
        <end position="245"/>
    </location>
</feature>
<dbReference type="PANTHER" id="PTHR46013:SF7">
    <property type="entry name" value="IG-LIKE DOMAIN-CONTAINING PROTEIN"/>
    <property type="match status" value="1"/>
</dbReference>
<dbReference type="SMART" id="SM00231">
    <property type="entry name" value="FA58C"/>
    <property type="match status" value="1"/>
</dbReference>
<evidence type="ECO:0000313" key="4">
    <source>
        <dbReference type="Proteomes" id="UP000275408"/>
    </source>
</evidence>
<dbReference type="Gene3D" id="2.60.40.10">
    <property type="entry name" value="Immunoglobulins"/>
    <property type="match status" value="3"/>
</dbReference>
<accession>A0A3M6UYG7</accession>
<dbReference type="InterPro" id="IPR003599">
    <property type="entry name" value="Ig_sub"/>
</dbReference>
<dbReference type="InterPro" id="IPR000421">
    <property type="entry name" value="FA58C"/>
</dbReference>
<dbReference type="EMBL" id="RCHS01000531">
    <property type="protein sequence ID" value="RMX58358.1"/>
    <property type="molecule type" value="Genomic_DNA"/>
</dbReference>
<name>A0A3M6UYG7_POCDA</name>
<gene>
    <name evidence="3" type="ORF">pdam_00012529</name>
</gene>
<dbReference type="PANTHER" id="PTHR46013">
    <property type="entry name" value="VASCULAR CELL ADHESION MOLECULE 1"/>
    <property type="match status" value="1"/>
</dbReference>
<evidence type="ECO:0000259" key="2">
    <source>
        <dbReference type="PROSITE" id="PS50835"/>
    </source>
</evidence>
<dbReference type="InterPro" id="IPR013783">
    <property type="entry name" value="Ig-like_fold"/>
</dbReference>
<comment type="caution">
    <text evidence="3">The sequence shown here is derived from an EMBL/GenBank/DDBJ whole genome shotgun (WGS) entry which is preliminary data.</text>
</comment>
<feature type="domain" description="F5/8 type C" evidence="1">
    <location>
        <begin position="4"/>
        <end position="165"/>
    </location>
</feature>
<dbReference type="Pfam" id="PF13927">
    <property type="entry name" value="Ig_3"/>
    <property type="match status" value="3"/>
</dbReference>
<dbReference type="PROSITE" id="PS50022">
    <property type="entry name" value="FA58C_3"/>
    <property type="match status" value="1"/>
</dbReference>
<dbReference type="AlphaFoldDB" id="A0A3M6UYG7"/>
<dbReference type="InterPro" id="IPR003598">
    <property type="entry name" value="Ig_sub2"/>
</dbReference>
<dbReference type="SMART" id="SM00409">
    <property type="entry name" value="IG"/>
    <property type="match status" value="3"/>
</dbReference>
<sequence>MKGCSPYDVPITASLPDSNFNASSVLSASFNEPYMAKLWGNSEWCPATASLGAEYFQVDFSRPFRVCAVDTQGHHTLSTWFVSSFNITYSLNESTWFTAQQNETNGVSILLMRPGDMGIFLGNSDGNTVVRNKLSGNWSFVARFLRLIPLTWNAWPCLRMEVFGRELPAIDVRFPRNKTVLEGEQFTLRCLLLGNKNNFNVTWMKKSGNERSFPVAGQNLTVNATRLDTGAYICEVTNGVEAILSPIAYVTVWCKYPPSFIDLKNQTKEIVEGVKMSLQCNVTAANPEPNITWYSATGNDTVLSNAVHLTFSNISRSNSGNYFCVAENGIGPKLTSGMITLNVQCKFIDFLLKCIYSTKEIFIFSSDSPSLDTNFPHDESAVEGENVTMNCVVKESNPEPNITWVKLSDRAKVFPSGVSLSLRSVSKDDEGEYRCLAENGIGEQMMSRIAYLSMEGQLS</sequence>
<dbReference type="SUPFAM" id="SSF48726">
    <property type="entry name" value="Immunoglobulin"/>
    <property type="match status" value="3"/>
</dbReference>
<evidence type="ECO:0000313" key="3">
    <source>
        <dbReference type="EMBL" id="RMX58358.1"/>
    </source>
</evidence>
<dbReference type="SUPFAM" id="SSF49785">
    <property type="entry name" value="Galactose-binding domain-like"/>
    <property type="match status" value="1"/>
</dbReference>
<feature type="domain" description="Ig-like" evidence="2">
    <location>
        <begin position="369"/>
        <end position="453"/>
    </location>
</feature>
<dbReference type="Proteomes" id="UP000275408">
    <property type="component" value="Unassembled WGS sequence"/>
</dbReference>
<dbReference type="SMART" id="SM00408">
    <property type="entry name" value="IGc2"/>
    <property type="match status" value="3"/>
</dbReference>
<dbReference type="OrthoDB" id="5988206at2759"/>
<dbReference type="Gene3D" id="2.60.120.260">
    <property type="entry name" value="Galactose-binding domain-like"/>
    <property type="match status" value="1"/>
</dbReference>
<organism evidence="3 4">
    <name type="scientific">Pocillopora damicornis</name>
    <name type="common">Cauliflower coral</name>
    <name type="synonym">Millepora damicornis</name>
    <dbReference type="NCBI Taxonomy" id="46731"/>
    <lineage>
        <taxon>Eukaryota</taxon>
        <taxon>Metazoa</taxon>
        <taxon>Cnidaria</taxon>
        <taxon>Anthozoa</taxon>
        <taxon>Hexacorallia</taxon>
        <taxon>Scleractinia</taxon>
        <taxon>Astrocoeniina</taxon>
        <taxon>Pocilloporidae</taxon>
        <taxon>Pocillopora</taxon>
    </lineage>
</organism>
<protein>
    <submittedName>
        <fullName evidence="3">Uncharacterized protein</fullName>
    </submittedName>
</protein>
<dbReference type="InterPro" id="IPR007110">
    <property type="entry name" value="Ig-like_dom"/>
</dbReference>
<dbReference type="Pfam" id="PF00754">
    <property type="entry name" value="F5_F8_type_C"/>
    <property type="match status" value="1"/>
</dbReference>
<reference evidence="3 4" key="1">
    <citation type="journal article" date="2018" name="Sci. Rep.">
        <title>Comparative analysis of the Pocillopora damicornis genome highlights role of immune system in coral evolution.</title>
        <authorList>
            <person name="Cunning R."/>
            <person name="Bay R.A."/>
            <person name="Gillette P."/>
            <person name="Baker A.C."/>
            <person name="Traylor-Knowles N."/>
        </authorList>
    </citation>
    <scope>NUCLEOTIDE SEQUENCE [LARGE SCALE GENOMIC DNA]</scope>
    <source>
        <strain evidence="3">RSMAS</strain>
        <tissue evidence="3">Whole animal</tissue>
    </source>
</reference>
<dbReference type="PROSITE" id="PS50835">
    <property type="entry name" value="IG_LIKE"/>
    <property type="match status" value="3"/>
</dbReference>
<dbReference type="CDD" id="cd00057">
    <property type="entry name" value="FA58C"/>
    <property type="match status" value="1"/>
</dbReference>